<keyword evidence="2 4" id="KW-0808">Transferase</keyword>
<name>A0AAV4E716_LACHE</name>
<organism evidence="4 5">
    <name type="scientific">Lactobacillus helveticus</name>
    <name type="common">Lactobacillus suntoryeus</name>
    <dbReference type="NCBI Taxonomy" id="1587"/>
    <lineage>
        <taxon>Bacteria</taxon>
        <taxon>Bacillati</taxon>
        <taxon>Bacillota</taxon>
        <taxon>Bacilli</taxon>
        <taxon>Lactobacillales</taxon>
        <taxon>Lactobacillaceae</taxon>
        <taxon>Lactobacillus</taxon>
    </lineage>
</organism>
<sequence length="342" mass="39501">MIMQNKALVTVFIPIYNVEKYINKCLTSLINQTYKNIEILAIDDGSPDNSKKIVSEFAKKDSRVKLIEKENGGYGSAIEVGIRQTNTKYFLICDPDDWLPVDAIEKMVNIAEKDSLDLVVGDKFNVFEGTNLQKYQSTFSEDLNIRSRYVYTKKDDIQRFAFGLVSPHAKLYKTKLAVDFKFPHHVSYTDFSLFILFLTKAKRVEYINSPLAYYLIDRKGNTNTSTNPSKINDYLVGWESTMLQLPLTKGENLDEILFRMLLQLKFILGEYSRLGKVDFNGKYFNQIYSSIKKMQLYRSSIKNGTLNNTSVQSKIVNYFLLNSITSKVATKFLARKYKYNQK</sequence>
<proteinExistence type="predicted"/>
<dbReference type="Pfam" id="PF00535">
    <property type="entry name" value="Glycos_transf_2"/>
    <property type="match status" value="1"/>
</dbReference>
<dbReference type="PANTHER" id="PTHR22916">
    <property type="entry name" value="GLYCOSYLTRANSFERASE"/>
    <property type="match status" value="1"/>
</dbReference>
<dbReference type="AlphaFoldDB" id="A0AAV4E716"/>
<keyword evidence="1" id="KW-0328">Glycosyltransferase</keyword>
<dbReference type="Proteomes" id="UP000630086">
    <property type="component" value="Unassembled WGS sequence"/>
</dbReference>
<evidence type="ECO:0000313" key="5">
    <source>
        <dbReference type="Proteomes" id="UP000630086"/>
    </source>
</evidence>
<dbReference type="GO" id="GO:0016757">
    <property type="term" value="F:glycosyltransferase activity"/>
    <property type="evidence" value="ECO:0007669"/>
    <property type="project" value="UniProtKB-KW"/>
</dbReference>
<dbReference type="SUPFAM" id="SSF53448">
    <property type="entry name" value="Nucleotide-diphospho-sugar transferases"/>
    <property type="match status" value="1"/>
</dbReference>
<protein>
    <submittedName>
        <fullName evidence="4">Glycosyl transferase family 2</fullName>
    </submittedName>
</protein>
<comment type="caution">
    <text evidence="4">The sequence shown here is derived from an EMBL/GenBank/DDBJ whole genome shotgun (WGS) entry which is preliminary data.</text>
</comment>
<dbReference type="EMBL" id="BLYV01000273">
    <property type="protein sequence ID" value="GFP13392.1"/>
    <property type="molecule type" value="Genomic_DNA"/>
</dbReference>
<dbReference type="Gene3D" id="3.90.550.10">
    <property type="entry name" value="Spore Coat Polysaccharide Biosynthesis Protein SpsA, Chain A"/>
    <property type="match status" value="1"/>
</dbReference>
<feature type="domain" description="Glycosyltransferase 2-like" evidence="3">
    <location>
        <begin position="10"/>
        <end position="176"/>
    </location>
</feature>
<dbReference type="RefSeq" id="WP_233722279.1">
    <property type="nucleotide sequence ID" value="NZ_CP015444.1"/>
</dbReference>
<evidence type="ECO:0000313" key="4">
    <source>
        <dbReference type="EMBL" id="GFP13392.1"/>
    </source>
</evidence>
<reference evidence="4" key="1">
    <citation type="submission" date="2020-07" db="EMBL/GenBank/DDBJ databases">
        <title>Draft genome sequence of Lactobacillus helveticus strain JCM 1062.</title>
        <authorList>
            <person name="Endo A."/>
            <person name="Maeno S."/>
            <person name="Kido Y."/>
        </authorList>
    </citation>
    <scope>NUCLEOTIDE SEQUENCE</scope>
    <source>
        <strain evidence="4">JCM 1062</strain>
    </source>
</reference>
<accession>A0AAV4E716</accession>
<dbReference type="InterPro" id="IPR029044">
    <property type="entry name" value="Nucleotide-diphossugar_trans"/>
</dbReference>
<evidence type="ECO:0000256" key="1">
    <source>
        <dbReference type="ARBA" id="ARBA00022676"/>
    </source>
</evidence>
<dbReference type="InterPro" id="IPR001173">
    <property type="entry name" value="Glyco_trans_2-like"/>
</dbReference>
<dbReference type="CDD" id="cd00761">
    <property type="entry name" value="Glyco_tranf_GTA_type"/>
    <property type="match status" value="1"/>
</dbReference>
<evidence type="ECO:0000256" key="2">
    <source>
        <dbReference type="ARBA" id="ARBA00022679"/>
    </source>
</evidence>
<evidence type="ECO:0000259" key="3">
    <source>
        <dbReference type="Pfam" id="PF00535"/>
    </source>
</evidence>
<gene>
    <name evidence="4" type="ORF">LHEJCM1062_12640</name>
</gene>
<dbReference type="PANTHER" id="PTHR22916:SF51">
    <property type="entry name" value="GLYCOSYLTRANSFERASE EPSH-RELATED"/>
    <property type="match status" value="1"/>
</dbReference>